<protein>
    <submittedName>
        <fullName evidence="1">Uncharacterized protein</fullName>
    </submittedName>
</protein>
<dbReference type="EMBL" id="QURR01000029">
    <property type="protein sequence ID" value="RGE41361.1"/>
    <property type="molecule type" value="Genomic_DNA"/>
</dbReference>
<name>A0A373FAZ8_COMTE</name>
<keyword evidence="2" id="KW-1185">Reference proteome</keyword>
<sequence length="218" mass="24601">MSKFRIMASRFQHAAPALIIWSIVAAMAFDMAPVLQAQVKINNAEKTSHHIDNLASIEKEIRAIQACRTAQEAESITDNWMNREWRDCVLAESKDITTQMGTVYLATAASAWLHIHPKDAEVKFTAIASVGRARERLLTEYEQFYKIYDDMDEVAAKSKIFSINGYKKSGSHFEMLVKQLNRAENSVYIPSVTQYQEDWASKQRAKLGGEKHSAGTAI</sequence>
<comment type="caution">
    <text evidence="1">The sequence shown here is derived from an EMBL/GenBank/DDBJ whole genome shotgun (WGS) entry which is preliminary data.</text>
</comment>
<reference evidence="1 2" key="1">
    <citation type="submission" date="2018-08" db="EMBL/GenBank/DDBJ databases">
        <title>Comamonas testosteroni strain SWCO2.</title>
        <authorList>
            <person name="Jiang N."/>
            <person name="Zhang X.Z."/>
        </authorList>
    </citation>
    <scope>NUCLEOTIDE SEQUENCE [LARGE SCALE GENOMIC DNA]</scope>
    <source>
        <strain evidence="1 2">SWCO2</strain>
    </source>
</reference>
<evidence type="ECO:0000313" key="2">
    <source>
        <dbReference type="Proteomes" id="UP000261948"/>
    </source>
</evidence>
<evidence type="ECO:0000313" key="1">
    <source>
        <dbReference type="EMBL" id="RGE41361.1"/>
    </source>
</evidence>
<gene>
    <name evidence="1" type="ORF">DZC30_18810</name>
</gene>
<proteinExistence type="predicted"/>
<dbReference type="AlphaFoldDB" id="A0A373FAZ8"/>
<organism evidence="1 2">
    <name type="scientific">Comamonas testosteroni</name>
    <name type="common">Pseudomonas testosteroni</name>
    <dbReference type="NCBI Taxonomy" id="285"/>
    <lineage>
        <taxon>Bacteria</taxon>
        <taxon>Pseudomonadati</taxon>
        <taxon>Pseudomonadota</taxon>
        <taxon>Betaproteobacteria</taxon>
        <taxon>Burkholderiales</taxon>
        <taxon>Comamonadaceae</taxon>
        <taxon>Comamonas</taxon>
    </lineage>
</organism>
<dbReference type="Proteomes" id="UP000261948">
    <property type="component" value="Unassembled WGS sequence"/>
</dbReference>
<accession>A0A373FAZ8</accession>